<evidence type="ECO:0000256" key="3">
    <source>
        <dbReference type="ARBA" id="ARBA00022777"/>
    </source>
</evidence>
<feature type="domain" description="Protein kinase" evidence="7">
    <location>
        <begin position="12"/>
        <end position="273"/>
    </location>
</feature>
<keyword evidence="1" id="KW-0808">Transferase</keyword>
<keyword evidence="3" id="KW-0418">Kinase</keyword>
<dbReference type="PROSITE" id="PS00107">
    <property type="entry name" value="PROTEIN_KINASE_ATP"/>
    <property type="match status" value="1"/>
</dbReference>
<dbReference type="GO" id="GO:0004674">
    <property type="term" value="F:protein serine/threonine kinase activity"/>
    <property type="evidence" value="ECO:0007669"/>
    <property type="project" value="TreeGrafter"/>
</dbReference>
<dbReference type="Pfam" id="PF13360">
    <property type="entry name" value="PQQ_2"/>
    <property type="match status" value="2"/>
</dbReference>
<dbReference type="SUPFAM" id="SSF56112">
    <property type="entry name" value="Protein kinase-like (PK-like)"/>
    <property type="match status" value="1"/>
</dbReference>
<dbReference type="SMART" id="SM00220">
    <property type="entry name" value="S_TKc"/>
    <property type="match status" value="1"/>
</dbReference>
<sequence>MRPGDPEQLGGHRLLARLGSGGMGQVYLGRSPGGRLVAVKTVHAHLAGDAHFRARFRREAAAARAVTGAFTAAVVDADPGSALPWLATAYLPGVTLRRTVAVGGPLAPAAALALGGALAEALRDIHAAGLVHRDLKPSNVLVTGDGPRVIDFGIARVTDGTHPGLTGTGALIGTPGYMAPEQIAEGTPVTPATDVFALGAVLAYAASGRAPFGAGNAAVLLYRAVHDEPDLDGVPSAAGLRALVADCLRKEPARRPGPAEILRRTADRAAPLWWRTDPVRTLVGAPPQPPPGAPRTPGDKASGPADPRAQATVPTPDTSTGTTPDPAMNPDPRPAATAAATPAATSTRPKTDPRIRVDTATRTTTAGGPPSGATPAVPGVPVPVPGERARRLRKLGRRGLLIAGAGGFAGLVAYAASLPTPDDGPSGPPEWEVRTGGAGPDAPRWTLSAGDGGAVDAILASGTGVVVHGTRDGYPAVGTVQAHDAAGGRRAWAAKASTSAPTAWGVVGGLLTAGDLGTRPLRLRDGRALPLDPRLPSGPLWFTVSGRTLVGLYEDTGDPAKYLLHAASLTTGERLWRRTESVRWERAVAFPGGVLLTDPAPGAVARYIGLDDGRNRWTYEEGGRSDGRPGWAVAGAVADDRPALLDAGGRLVLLDPAGGKRVRERELGLTVSPGTTAFGRVRDAALLVSGGRLHGIDPSTGALSWGRATLGLEPNWPRRAGGTRAPVGNGGALVHWSGGRTLECVDPGTGKPRWSARSVGDGPASCPPVLVGAVVYAVAGRICEAFRSSDGKPLGSWDTGGTVAELAADRHGWYVRLGRAEVKAYAPART</sequence>
<reference evidence="8 9" key="1">
    <citation type="submission" date="2015-06" db="EMBL/GenBank/DDBJ databases">
        <title>Cloning and characterization of the uncialamcin biosynthetic gene cluster.</title>
        <authorList>
            <person name="Yan X."/>
            <person name="Huang T."/>
            <person name="Ge H."/>
            <person name="Shen B."/>
        </authorList>
    </citation>
    <scope>NUCLEOTIDE SEQUENCE [LARGE SCALE GENOMIC DNA]</scope>
    <source>
        <strain evidence="8 9">DCA2648</strain>
    </source>
</reference>
<dbReference type="SUPFAM" id="SSF50998">
    <property type="entry name" value="Quinoprotein alcohol dehydrogenase-like"/>
    <property type="match status" value="1"/>
</dbReference>
<comment type="caution">
    <text evidence="8">The sequence shown here is derived from an EMBL/GenBank/DDBJ whole genome shotgun (WGS) entry which is preliminary data.</text>
</comment>
<dbReference type="Pfam" id="PF00069">
    <property type="entry name" value="Pkinase"/>
    <property type="match status" value="1"/>
</dbReference>
<dbReference type="PROSITE" id="PS50011">
    <property type="entry name" value="PROTEIN_KINASE_DOM"/>
    <property type="match status" value="1"/>
</dbReference>
<dbReference type="InterPro" id="IPR011009">
    <property type="entry name" value="Kinase-like_dom_sf"/>
</dbReference>
<dbReference type="InterPro" id="IPR015943">
    <property type="entry name" value="WD40/YVTN_repeat-like_dom_sf"/>
</dbReference>
<gene>
    <name evidence="8" type="ORF">AB852_20445</name>
</gene>
<feature type="region of interest" description="Disordered" evidence="6">
    <location>
        <begin position="420"/>
        <end position="443"/>
    </location>
</feature>
<feature type="compositionally biased region" description="Low complexity" evidence="6">
    <location>
        <begin position="360"/>
        <end position="377"/>
    </location>
</feature>
<dbReference type="CDD" id="cd14014">
    <property type="entry name" value="STKc_PknB_like"/>
    <property type="match status" value="1"/>
</dbReference>
<protein>
    <recommendedName>
        <fullName evidence="7">Protein kinase domain-containing protein</fullName>
    </recommendedName>
</protein>
<evidence type="ECO:0000256" key="6">
    <source>
        <dbReference type="SAM" id="MobiDB-lite"/>
    </source>
</evidence>
<dbReference type="InterPro" id="IPR008271">
    <property type="entry name" value="Ser/Thr_kinase_AS"/>
</dbReference>
<dbReference type="Gene3D" id="1.10.510.10">
    <property type="entry name" value="Transferase(Phosphotransferase) domain 1"/>
    <property type="match status" value="1"/>
</dbReference>
<dbReference type="PANTHER" id="PTHR43289">
    <property type="entry name" value="MITOGEN-ACTIVATED PROTEIN KINASE KINASE KINASE 20-RELATED"/>
    <property type="match status" value="1"/>
</dbReference>
<keyword evidence="2 5" id="KW-0547">Nucleotide-binding</keyword>
<evidence type="ECO:0000256" key="1">
    <source>
        <dbReference type="ARBA" id="ARBA00022679"/>
    </source>
</evidence>
<dbReference type="AlphaFoldDB" id="A0A1Q4V5V9"/>
<dbReference type="InterPro" id="IPR017441">
    <property type="entry name" value="Protein_kinase_ATP_BS"/>
</dbReference>
<evidence type="ECO:0000256" key="2">
    <source>
        <dbReference type="ARBA" id="ARBA00022741"/>
    </source>
</evidence>
<evidence type="ECO:0000256" key="4">
    <source>
        <dbReference type="ARBA" id="ARBA00022840"/>
    </source>
</evidence>
<feature type="compositionally biased region" description="Low complexity" evidence="6">
    <location>
        <begin position="334"/>
        <end position="348"/>
    </location>
</feature>
<dbReference type="PROSITE" id="PS00108">
    <property type="entry name" value="PROTEIN_KINASE_ST"/>
    <property type="match status" value="1"/>
</dbReference>
<dbReference type="Gene3D" id="2.130.10.10">
    <property type="entry name" value="YVTN repeat-like/Quinoprotein amine dehydrogenase"/>
    <property type="match status" value="1"/>
</dbReference>
<feature type="compositionally biased region" description="Low complexity" evidence="6">
    <location>
        <begin position="312"/>
        <end position="326"/>
    </location>
</feature>
<proteinExistence type="predicted"/>
<evidence type="ECO:0000313" key="9">
    <source>
        <dbReference type="Proteomes" id="UP000186455"/>
    </source>
</evidence>
<organism evidence="8 9">
    <name type="scientific">Streptomyces uncialis</name>
    <dbReference type="NCBI Taxonomy" id="1048205"/>
    <lineage>
        <taxon>Bacteria</taxon>
        <taxon>Bacillati</taxon>
        <taxon>Actinomycetota</taxon>
        <taxon>Actinomycetes</taxon>
        <taxon>Kitasatosporales</taxon>
        <taxon>Streptomycetaceae</taxon>
        <taxon>Streptomyces</taxon>
    </lineage>
</organism>
<dbReference type="STRING" id="1048205.AB852_20445"/>
<name>A0A1Q4V5V9_9ACTN</name>
<dbReference type="InterPro" id="IPR002372">
    <property type="entry name" value="PQQ_rpt_dom"/>
</dbReference>
<keyword evidence="4 5" id="KW-0067">ATP-binding</keyword>
<accession>A0A1Q4V5V9</accession>
<dbReference type="Gene3D" id="3.30.200.20">
    <property type="entry name" value="Phosphorylase Kinase, domain 1"/>
    <property type="match status" value="1"/>
</dbReference>
<dbReference type="EMBL" id="LFBV01000005">
    <property type="protein sequence ID" value="OKH93185.1"/>
    <property type="molecule type" value="Genomic_DNA"/>
</dbReference>
<evidence type="ECO:0000256" key="5">
    <source>
        <dbReference type="PROSITE-ProRule" id="PRU10141"/>
    </source>
</evidence>
<feature type="binding site" evidence="5">
    <location>
        <position position="40"/>
    </location>
    <ligand>
        <name>ATP</name>
        <dbReference type="ChEBI" id="CHEBI:30616"/>
    </ligand>
</feature>
<dbReference type="InterPro" id="IPR011047">
    <property type="entry name" value="Quinoprotein_ADH-like_sf"/>
</dbReference>
<dbReference type="Proteomes" id="UP000186455">
    <property type="component" value="Unassembled WGS sequence"/>
</dbReference>
<evidence type="ECO:0000313" key="8">
    <source>
        <dbReference type="EMBL" id="OKH93185.1"/>
    </source>
</evidence>
<dbReference type="PANTHER" id="PTHR43289:SF34">
    <property type="entry name" value="SERINE_THREONINE-PROTEIN KINASE YBDM-RELATED"/>
    <property type="match status" value="1"/>
</dbReference>
<feature type="compositionally biased region" description="Basic and acidic residues" evidence="6">
    <location>
        <begin position="349"/>
        <end position="359"/>
    </location>
</feature>
<dbReference type="InterPro" id="IPR000719">
    <property type="entry name" value="Prot_kinase_dom"/>
</dbReference>
<dbReference type="GO" id="GO:0005524">
    <property type="term" value="F:ATP binding"/>
    <property type="evidence" value="ECO:0007669"/>
    <property type="project" value="UniProtKB-UniRule"/>
</dbReference>
<feature type="region of interest" description="Disordered" evidence="6">
    <location>
        <begin position="279"/>
        <end position="384"/>
    </location>
</feature>
<keyword evidence="9" id="KW-1185">Reference proteome</keyword>
<evidence type="ECO:0000259" key="7">
    <source>
        <dbReference type="PROSITE" id="PS50011"/>
    </source>
</evidence>